<dbReference type="InterPro" id="IPR002051">
    <property type="entry name" value="Haem_Oase"/>
</dbReference>
<comment type="caution">
    <text evidence="4">The sequence shown here is derived from an EMBL/GenBank/DDBJ whole genome shotgun (WGS) entry which is preliminary data.</text>
</comment>
<dbReference type="Proteomes" id="UP000194798">
    <property type="component" value="Unassembled WGS sequence"/>
</dbReference>
<dbReference type="Gene3D" id="1.20.910.10">
    <property type="entry name" value="Heme oxygenase-like"/>
    <property type="match status" value="1"/>
</dbReference>
<protein>
    <recommendedName>
        <fullName evidence="6">Biliverdin-producing heme oxygenase</fullName>
    </recommendedName>
</protein>
<evidence type="ECO:0000313" key="4">
    <source>
        <dbReference type="EMBL" id="OUD14991.1"/>
    </source>
</evidence>
<dbReference type="EMBL" id="MSLT01000007">
    <property type="protein sequence ID" value="OUD14991.1"/>
    <property type="molecule type" value="Genomic_DNA"/>
</dbReference>
<evidence type="ECO:0000313" key="5">
    <source>
        <dbReference type="Proteomes" id="UP000194798"/>
    </source>
</evidence>
<accession>A0A251XAJ3</accession>
<dbReference type="GO" id="GO:0004392">
    <property type="term" value="F:heme oxygenase (decyclizing) activity"/>
    <property type="evidence" value="ECO:0007669"/>
    <property type="project" value="InterPro"/>
</dbReference>
<sequence length="209" mass="23668">MSNSHHSDIMARLRAETRSAHEQLETLPFSKALLAETLPLSLYVGQLEAYLPIHRALEKHGKTHSDSAIRAVWQDNMCRVPLLMDDLAQFNAEMPTAAVQLATTNFVHFIEDMALKNSVGLLGILYVFEGSTLGARLITPRLQSAYQLSDKGVRYYQAYQEETLEHWKQFSQRMNATITDAHQQNSVLEAAIKTFHHVHALLVALWKSQ</sequence>
<dbReference type="InterPro" id="IPR016053">
    <property type="entry name" value="Haem_Oase-like"/>
</dbReference>
<evidence type="ECO:0008006" key="6">
    <source>
        <dbReference type="Google" id="ProtNLM"/>
    </source>
</evidence>
<evidence type="ECO:0000256" key="1">
    <source>
        <dbReference type="ARBA" id="ARBA00022617"/>
    </source>
</evidence>
<keyword evidence="3" id="KW-0408">Iron</keyword>
<name>A0A251XAJ3_9GAMM</name>
<reference evidence="4 5" key="1">
    <citation type="submission" date="2016-12" db="EMBL/GenBank/DDBJ databases">
        <title>Thioflexothrix psekupsii D3 genome sequencing and assembly.</title>
        <authorList>
            <person name="Fomenkov A."/>
            <person name="Vincze T."/>
            <person name="Grabovich M."/>
            <person name="Anton B.P."/>
            <person name="Dubinina G."/>
            <person name="Orlova M."/>
            <person name="Belousova E."/>
            <person name="Roberts R.J."/>
        </authorList>
    </citation>
    <scope>NUCLEOTIDE SEQUENCE [LARGE SCALE GENOMIC DNA]</scope>
    <source>
        <strain evidence="4">D3</strain>
    </source>
</reference>
<dbReference type="SUPFAM" id="SSF48613">
    <property type="entry name" value="Heme oxygenase-like"/>
    <property type="match status" value="1"/>
</dbReference>
<evidence type="ECO:0000256" key="3">
    <source>
        <dbReference type="ARBA" id="ARBA00023004"/>
    </source>
</evidence>
<dbReference type="CDD" id="cd19166">
    <property type="entry name" value="HemeO-bac"/>
    <property type="match status" value="1"/>
</dbReference>
<gene>
    <name evidence="4" type="ORF">TPSD3_04630</name>
</gene>
<proteinExistence type="predicted"/>
<organism evidence="4 5">
    <name type="scientific">Thioflexithrix psekupsensis</name>
    <dbReference type="NCBI Taxonomy" id="1570016"/>
    <lineage>
        <taxon>Bacteria</taxon>
        <taxon>Pseudomonadati</taxon>
        <taxon>Pseudomonadota</taxon>
        <taxon>Gammaproteobacteria</taxon>
        <taxon>Thiotrichales</taxon>
        <taxon>Thioflexithrix</taxon>
    </lineage>
</organism>
<dbReference type="RefSeq" id="WP_086487428.1">
    <property type="nucleotide sequence ID" value="NZ_MSLT01000007.1"/>
</dbReference>
<keyword evidence="2" id="KW-0479">Metal-binding</keyword>
<dbReference type="PANTHER" id="PTHR10720">
    <property type="entry name" value="HEME OXYGENASE"/>
    <property type="match status" value="1"/>
</dbReference>
<dbReference type="GO" id="GO:0006788">
    <property type="term" value="P:heme oxidation"/>
    <property type="evidence" value="ECO:0007669"/>
    <property type="project" value="InterPro"/>
</dbReference>
<evidence type="ECO:0000256" key="2">
    <source>
        <dbReference type="ARBA" id="ARBA00022723"/>
    </source>
</evidence>
<keyword evidence="5" id="KW-1185">Reference proteome</keyword>
<keyword evidence="1" id="KW-0349">Heme</keyword>
<dbReference type="Pfam" id="PF01126">
    <property type="entry name" value="Heme_oxygenase"/>
    <property type="match status" value="1"/>
</dbReference>
<dbReference type="OrthoDB" id="114943at2"/>
<dbReference type="PANTHER" id="PTHR10720:SF0">
    <property type="entry name" value="HEME OXYGENASE"/>
    <property type="match status" value="1"/>
</dbReference>
<dbReference type="InterPro" id="IPR016084">
    <property type="entry name" value="Haem_Oase-like_multi-hlx"/>
</dbReference>
<dbReference type="GO" id="GO:0046872">
    <property type="term" value="F:metal ion binding"/>
    <property type="evidence" value="ECO:0007669"/>
    <property type="project" value="UniProtKB-KW"/>
</dbReference>
<dbReference type="AlphaFoldDB" id="A0A251XAJ3"/>